<dbReference type="PROSITE" id="PS50940">
    <property type="entry name" value="CHIT_BIND_II"/>
    <property type="match status" value="1"/>
</dbReference>
<feature type="region of interest" description="Disordered" evidence="6">
    <location>
        <begin position="21"/>
        <end position="80"/>
    </location>
</feature>
<evidence type="ECO:0000256" key="6">
    <source>
        <dbReference type="SAM" id="MobiDB-lite"/>
    </source>
</evidence>
<evidence type="ECO:0000313" key="10">
    <source>
        <dbReference type="Proteomes" id="UP001152799"/>
    </source>
</evidence>
<evidence type="ECO:0000256" key="3">
    <source>
        <dbReference type="ARBA" id="ARBA00022737"/>
    </source>
</evidence>
<feature type="chain" id="PRO_5040265010" description="Chitin-binding type-2 domain-containing protein" evidence="7">
    <location>
        <begin position="23"/>
        <end position="216"/>
    </location>
</feature>
<dbReference type="GO" id="GO:0005576">
    <property type="term" value="C:extracellular region"/>
    <property type="evidence" value="ECO:0007669"/>
    <property type="project" value="InterPro"/>
</dbReference>
<evidence type="ECO:0000313" key="9">
    <source>
        <dbReference type="EMBL" id="CAG9772700.1"/>
    </source>
</evidence>
<dbReference type="Pfam" id="PF01607">
    <property type="entry name" value="CBM_14"/>
    <property type="match status" value="1"/>
</dbReference>
<keyword evidence="3" id="KW-0677">Repeat</keyword>
<feature type="compositionally biased region" description="Basic and acidic residues" evidence="6">
    <location>
        <begin position="207"/>
        <end position="216"/>
    </location>
</feature>
<name>A0A9N9N0B9_9CUCU</name>
<feature type="domain" description="Chitin-binding type-2" evidence="8">
    <location>
        <begin position="82"/>
        <end position="135"/>
    </location>
</feature>
<reference evidence="9" key="1">
    <citation type="submission" date="2022-01" db="EMBL/GenBank/DDBJ databases">
        <authorList>
            <person name="King R."/>
        </authorList>
    </citation>
    <scope>NUCLEOTIDE SEQUENCE</scope>
</reference>
<protein>
    <recommendedName>
        <fullName evidence="8">Chitin-binding type-2 domain-containing protein</fullName>
    </recommendedName>
</protein>
<dbReference type="SMART" id="SM00494">
    <property type="entry name" value="ChtBD2"/>
    <property type="match status" value="1"/>
</dbReference>
<accession>A0A9N9N0B9</accession>
<sequence length="216" mass="23461">MKFLRFFLVLGANLLVPSLAIGLRNDPTPSTSTAVPPPERRLRNDPTPSTSTTVPPPERRLRNDPTPSTSTSAPPPERPPCPADCPHPLFVPDRDCCKYWQCNCGTGTLLSCPSGLNWNPVLDTCDWPGSARCTGQGWRKADLKCPKNSSSDEDDSSNNSSQEENSSNNSSQEKNSSNNSSQEKNSSNNSSQENSSNNSSQENDSSNEDKSSNENN</sequence>
<dbReference type="InterPro" id="IPR002557">
    <property type="entry name" value="Chitin-bd_dom"/>
</dbReference>
<dbReference type="Proteomes" id="UP001152799">
    <property type="component" value="Chromosome 8"/>
</dbReference>
<dbReference type="EMBL" id="OU892284">
    <property type="protein sequence ID" value="CAG9772700.1"/>
    <property type="molecule type" value="Genomic_DNA"/>
</dbReference>
<dbReference type="SUPFAM" id="SSF57625">
    <property type="entry name" value="Invertebrate chitin-binding proteins"/>
    <property type="match status" value="1"/>
</dbReference>
<dbReference type="OrthoDB" id="6750620at2759"/>
<evidence type="ECO:0000259" key="8">
    <source>
        <dbReference type="PROSITE" id="PS50940"/>
    </source>
</evidence>
<proteinExistence type="predicted"/>
<dbReference type="InterPro" id="IPR051940">
    <property type="entry name" value="Chitin_bind-dev_reg"/>
</dbReference>
<dbReference type="PANTHER" id="PTHR23301:SF0">
    <property type="entry name" value="CHITIN-BINDING TYPE-2 DOMAIN-CONTAINING PROTEIN-RELATED"/>
    <property type="match status" value="1"/>
</dbReference>
<keyword evidence="2 7" id="KW-0732">Signal</keyword>
<keyword evidence="4" id="KW-1015">Disulfide bond</keyword>
<evidence type="ECO:0000256" key="1">
    <source>
        <dbReference type="ARBA" id="ARBA00022669"/>
    </source>
</evidence>
<evidence type="ECO:0000256" key="2">
    <source>
        <dbReference type="ARBA" id="ARBA00022729"/>
    </source>
</evidence>
<keyword evidence="10" id="KW-1185">Reference proteome</keyword>
<dbReference type="InterPro" id="IPR036508">
    <property type="entry name" value="Chitin-bd_dom_sf"/>
</dbReference>
<feature type="signal peptide" evidence="7">
    <location>
        <begin position="1"/>
        <end position="22"/>
    </location>
</feature>
<evidence type="ECO:0000256" key="4">
    <source>
        <dbReference type="ARBA" id="ARBA00023157"/>
    </source>
</evidence>
<dbReference type="PANTHER" id="PTHR23301">
    <property type="entry name" value="CHITIN BINDING PERITROPHIN-A"/>
    <property type="match status" value="1"/>
</dbReference>
<gene>
    <name evidence="9" type="ORF">CEUTPL_LOCUS13106</name>
</gene>
<feature type="region of interest" description="Disordered" evidence="6">
    <location>
        <begin position="134"/>
        <end position="216"/>
    </location>
</feature>
<evidence type="ECO:0000256" key="7">
    <source>
        <dbReference type="SAM" id="SignalP"/>
    </source>
</evidence>
<organism evidence="9 10">
    <name type="scientific">Ceutorhynchus assimilis</name>
    <name type="common">cabbage seed weevil</name>
    <dbReference type="NCBI Taxonomy" id="467358"/>
    <lineage>
        <taxon>Eukaryota</taxon>
        <taxon>Metazoa</taxon>
        <taxon>Ecdysozoa</taxon>
        <taxon>Arthropoda</taxon>
        <taxon>Hexapoda</taxon>
        <taxon>Insecta</taxon>
        <taxon>Pterygota</taxon>
        <taxon>Neoptera</taxon>
        <taxon>Endopterygota</taxon>
        <taxon>Coleoptera</taxon>
        <taxon>Polyphaga</taxon>
        <taxon>Cucujiformia</taxon>
        <taxon>Curculionidae</taxon>
        <taxon>Ceutorhynchinae</taxon>
        <taxon>Ceutorhynchus</taxon>
    </lineage>
</organism>
<feature type="compositionally biased region" description="Low complexity" evidence="6">
    <location>
        <begin position="157"/>
        <end position="204"/>
    </location>
</feature>
<evidence type="ECO:0000256" key="5">
    <source>
        <dbReference type="ARBA" id="ARBA00023180"/>
    </source>
</evidence>
<dbReference type="AlphaFoldDB" id="A0A9N9N0B9"/>
<keyword evidence="5" id="KW-0325">Glycoprotein</keyword>
<keyword evidence="1" id="KW-0147">Chitin-binding</keyword>
<dbReference type="Gene3D" id="2.170.140.10">
    <property type="entry name" value="Chitin binding domain"/>
    <property type="match status" value="1"/>
</dbReference>
<dbReference type="GO" id="GO:0008061">
    <property type="term" value="F:chitin binding"/>
    <property type="evidence" value="ECO:0007669"/>
    <property type="project" value="UniProtKB-KW"/>
</dbReference>